<sequence length="349" mass="40464">MCDWSEITVVARSSDKMPMRQKSGPRTFSAHEKLFHKTKTALQRELKRIKLFHARKVVQQLKNLQTEATQSATDESIQTQISKLEHKYDMLKGIHQEDLIRKALQKTQFLHVFDDLRELQKHYDREMPESTKEKQLKDKLLSHRRLQPLLESMEQIVRTERRKQEKRDIRSMRSRQKKEVLVGGRSNSAPESLFLTSLSGRTQFQDDNGDGGIVLDDELAEILGESRKKKNRPGQIARRQQAIRREHEMLTGQRRRQSTAKYGPSRRTPASIPPKHTTPKPAQKAASTSSRYPSVPNETVAKTTQRAAHITTPVEVEHPSWKAKRMLKDKERLLIATPKGKKIRFCDDE</sequence>
<dbReference type="InterPro" id="IPR037393">
    <property type="entry name" value="Bud22/SRFB1"/>
</dbReference>
<name>F0WER4_9STRA</name>
<dbReference type="GO" id="GO:0005634">
    <property type="term" value="C:nucleus"/>
    <property type="evidence" value="ECO:0007669"/>
    <property type="project" value="TreeGrafter"/>
</dbReference>
<feature type="region of interest" description="Disordered" evidence="1">
    <location>
        <begin position="158"/>
        <end position="185"/>
    </location>
</feature>
<evidence type="ECO:0000256" key="1">
    <source>
        <dbReference type="SAM" id="MobiDB-lite"/>
    </source>
</evidence>
<dbReference type="HOGENOM" id="CLU_037821_0_0_1"/>
<protein>
    <submittedName>
        <fullName evidence="2">Uncharacterized protein AlNc14C76G5114</fullName>
    </submittedName>
</protein>
<reference evidence="2" key="2">
    <citation type="submission" date="2011-02" db="EMBL/GenBank/DDBJ databases">
        <authorList>
            <person name="MacLean D."/>
        </authorList>
    </citation>
    <scope>NUCLEOTIDE SEQUENCE</scope>
</reference>
<dbReference type="AlphaFoldDB" id="F0WER4"/>
<organism evidence="2">
    <name type="scientific">Albugo laibachii Nc14</name>
    <dbReference type="NCBI Taxonomy" id="890382"/>
    <lineage>
        <taxon>Eukaryota</taxon>
        <taxon>Sar</taxon>
        <taxon>Stramenopiles</taxon>
        <taxon>Oomycota</taxon>
        <taxon>Peronosporomycetes</taxon>
        <taxon>Albuginales</taxon>
        <taxon>Albuginaceae</taxon>
        <taxon>Albugo</taxon>
    </lineage>
</organism>
<feature type="region of interest" description="Disordered" evidence="1">
    <location>
        <begin position="225"/>
        <end position="323"/>
    </location>
</feature>
<feature type="compositionally biased region" description="Basic and acidic residues" evidence="1">
    <location>
        <begin position="158"/>
        <end position="171"/>
    </location>
</feature>
<gene>
    <name evidence="2" type="primary">AlNc14C76G5114</name>
    <name evidence="2" type="ORF">ALNC14_058390</name>
</gene>
<dbReference type="GO" id="GO:0030686">
    <property type="term" value="C:90S preribosome"/>
    <property type="evidence" value="ECO:0007669"/>
    <property type="project" value="TreeGrafter"/>
</dbReference>
<reference evidence="2" key="1">
    <citation type="journal article" date="2011" name="PLoS Biol.">
        <title>Gene gain and loss during evolution of obligate parasitism in the white rust pathogen of Arabidopsis thaliana.</title>
        <authorList>
            <person name="Kemen E."/>
            <person name="Gardiner A."/>
            <person name="Schultz-Larsen T."/>
            <person name="Kemen A.C."/>
            <person name="Balmuth A.L."/>
            <person name="Robert-Seilaniantz A."/>
            <person name="Bailey K."/>
            <person name="Holub E."/>
            <person name="Studholme D.J."/>
            <person name="Maclean D."/>
            <person name="Jones J.D."/>
        </authorList>
    </citation>
    <scope>NUCLEOTIDE SEQUENCE</scope>
</reference>
<feature type="compositionally biased region" description="Polar residues" evidence="1">
    <location>
        <begin position="285"/>
        <end position="306"/>
    </location>
</feature>
<dbReference type="EMBL" id="FR824121">
    <property type="protein sequence ID" value="CCA19696.1"/>
    <property type="molecule type" value="Genomic_DNA"/>
</dbReference>
<dbReference type="PANTHER" id="PTHR23325">
    <property type="entry name" value="SERUM RESPONSE FACTOR-BINDING"/>
    <property type="match status" value="1"/>
</dbReference>
<proteinExistence type="predicted"/>
<evidence type="ECO:0000313" key="2">
    <source>
        <dbReference type="EMBL" id="CCA19696.1"/>
    </source>
</evidence>
<dbReference type="GO" id="GO:0030490">
    <property type="term" value="P:maturation of SSU-rRNA"/>
    <property type="evidence" value="ECO:0007669"/>
    <property type="project" value="TreeGrafter"/>
</dbReference>
<dbReference type="PANTHER" id="PTHR23325:SF1">
    <property type="entry name" value="SERUM RESPONSE FACTOR-BINDING PROTEIN 1"/>
    <property type="match status" value="1"/>
</dbReference>
<accession>F0WER4</accession>